<evidence type="ECO:0000256" key="1">
    <source>
        <dbReference type="ARBA" id="ARBA00011073"/>
    </source>
</evidence>
<comment type="caution">
    <text evidence="11">The sequence shown here is derived from an EMBL/GenBank/DDBJ whole genome shotgun (WGS) entry which is preliminary data.</text>
</comment>
<evidence type="ECO:0000259" key="9">
    <source>
        <dbReference type="Pfam" id="PF00082"/>
    </source>
</evidence>
<dbReference type="InterPro" id="IPR037045">
    <property type="entry name" value="S8pro/Inhibitor_I9_sf"/>
</dbReference>
<dbReference type="PROSITE" id="PS00137">
    <property type="entry name" value="SUBTILASE_HIS"/>
    <property type="match status" value="1"/>
</dbReference>
<sequence>MQLFTHVISLAAAAASFRAQAAPLTTRPAEDVIAGRYIVQLMPNVDVSSITGHHEKVRSIRRRDDVTASIDKEYDFGDFKGYTGSFDPAVVAELEAMPEVLLVEKDSIMYTTALVTQTSAPWGLGRISSRTRGATSYIYDSTAGSGTYSYVLDSGIRTTHVEFEGRASWGYNAVNTNNADTSGHGTHVAGVIGAKTYGVAKKTNLIAVKVISEDGTAATSNVLSGLNWALNDIVNKDRRASAVVNLSLGGPASSAMDNAITSLSNQGILAVVSAGNENQLAANVSPARAPAAFCVGSVQSDDSRSSFSNYGSAVDIWAPGTDVLSTWHTSDTATSTQSGTSASAPYVAGLVSYIRGIEGLSIGPAARARVLALATVIPPICWFDLPSGQYICPDVSSAPSLMAYNGNGH</sequence>
<dbReference type="GO" id="GO:0005576">
    <property type="term" value="C:extracellular region"/>
    <property type="evidence" value="ECO:0007669"/>
    <property type="project" value="UniProtKB-ARBA"/>
</dbReference>
<evidence type="ECO:0000256" key="2">
    <source>
        <dbReference type="ARBA" id="ARBA00022670"/>
    </source>
</evidence>
<dbReference type="InterPro" id="IPR023828">
    <property type="entry name" value="Peptidase_S8_Ser-AS"/>
</dbReference>
<evidence type="ECO:0000256" key="8">
    <source>
        <dbReference type="SAM" id="SignalP"/>
    </source>
</evidence>
<protein>
    <submittedName>
        <fullName evidence="11">Oryzin</fullName>
        <ecNumber evidence="11">3.4.21.63</ecNumber>
    </submittedName>
</protein>
<keyword evidence="12" id="KW-1185">Reference proteome</keyword>
<dbReference type="PANTHER" id="PTHR43806">
    <property type="entry name" value="PEPTIDASE S8"/>
    <property type="match status" value="1"/>
</dbReference>
<reference evidence="11" key="1">
    <citation type="submission" date="2021-07" db="EMBL/GenBank/DDBJ databases">
        <title>Genome Resource of American Ginseng Black Spot Pathogen Alternaria panax.</title>
        <authorList>
            <person name="Qiu C."/>
            <person name="Wang W."/>
            <person name="Liu Z."/>
        </authorList>
    </citation>
    <scope>NUCLEOTIDE SEQUENCE</scope>
    <source>
        <strain evidence="11">BNCC115425</strain>
    </source>
</reference>
<evidence type="ECO:0000256" key="5">
    <source>
        <dbReference type="ARBA" id="ARBA00022825"/>
    </source>
</evidence>
<feature type="signal peptide" evidence="8">
    <location>
        <begin position="1"/>
        <end position="21"/>
    </location>
</feature>
<dbReference type="CDD" id="cd04077">
    <property type="entry name" value="Peptidases_S8_PCSK9_ProteinaseK_like"/>
    <property type="match status" value="1"/>
</dbReference>
<dbReference type="Pfam" id="PF00082">
    <property type="entry name" value="Peptidase_S8"/>
    <property type="match status" value="1"/>
</dbReference>
<dbReference type="InterPro" id="IPR000209">
    <property type="entry name" value="Peptidase_S8/S53_dom"/>
</dbReference>
<feature type="active site" description="Charge relay system" evidence="6">
    <location>
        <position position="341"/>
    </location>
</feature>
<name>A0AAD4FCC0_9PLEO</name>
<dbReference type="SUPFAM" id="SSF54897">
    <property type="entry name" value="Protease propeptides/inhibitors"/>
    <property type="match status" value="1"/>
</dbReference>
<dbReference type="EC" id="3.4.21.63" evidence="11"/>
<dbReference type="Pfam" id="PF05922">
    <property type="entry name" value="Inhibitor_I9"/>
    <property type="match status" value="1"/>
</dbReference>
<evidence type="ECO:0000313" key="12">
    <source>
        <dbReference type="Proteomes" id="UP001199106"/>
    </source>
</evidence>
<accession>A0AAD4FCC0</accession>
<evidence type="ECO:0000256" key="3">
    <source>
        <dbReference type="ARBA" id="ARBA00022729"/>
    </source>
</evidence>
<dbReference type="Gene3D" id="3.40.50.200">
    <property type="entry name" value="Peptidase S8/S53 domain"/>
    <property type="match status" value="1"/>
</dbReference>
<organism evidence="11 12">
    <name type="scientific">Alternaria panax</name>
    <dbReference type="NCBI Taxonomy" id="48097"/>
    <lineage>
        <taxon>Eukaryota</taxon>
        <taxon>Fungi</taxon>
        <taxon>Dikarya</taxon>
        <taxon>Ascomycota</taxon>
        <taxon>Pezizomycotina</taxon>
        <taxon>Dothideomycetes</taxon>
        <taxon>Pleosporomycetidae</taxon>
        <taxon>Pleosporales</taxon>
        <taxon>Pleosporineae</taxon>
        <taxon>Pleosporaceae</taxon>
        <taxon>Alternaria</taxon>
        <taxon>Alternaria sect. Panax</taxon>
    </lineage>
</organism>
<dbReference type="InterPro" id="IPR015500">
    <property type="entry name" value="Peptidase_S8_subtilisin-rel"/>
</dbReference>
<dbReference type="PROSITE" id="PS00138">
    <property type="entry name" value="SUBTILASE_SER"/>
    <property type="match status" value="1"/>
</dbReference>
<evidence type="ECO:0000313" key="11">
    <source>
        <dbReference type="EMBL" id="KAG9187172.1"/>
    </source>
</evidence>
<dbReference type="GO" id="GO:0004252">
    <property type="term" value="F:serine-type endopeptidase activity"/>
    <property type="evidence" value="ECO:0007669"/>
    <property type="project" value="UniProtKB-UniRule"/>
</dbReference>
<gene>
    <name evidence="11" type="ORF">G6011_05043</name>
</gene>
<dbReference type="FunFam" id="3.40.50.200:FF:000007">
    <property type="entry name" value="Subtilisin-like serine protease"/>
    <property type="match status" value="1"/>
</dbReference>
<dbReference type="GO" id="GO:0006508">
    <property type="term" value="P:proteolysis"/>
    <property type="evidence" value="ECO:0007669"/>
    <property type="project" value="UniProtKB-KW"/>
</dbReference>
<dbReference type="InterPro" id="IPR034193">
    <property type="entry name" value="PCSK9_ProteinaseK-like"/>
</dbReference>
<keyword evidence="4 6" id="KW-0378">Hydrolase</keyword>
<evidence type="ECO:0000256" key="6">
    <source>
        <dbReference type="PROSITE-ProRule" id="PRU01240"/>
    </source>
</evidence>
<evidence type="ECO:0000256" key="7">
    <source>
        <dbReference type="RuleBase" id="RU003355"/>
    </source>
</evidence>
<dbReference type="PRINTS" id="PR00723">
    <property type="entry name" value="SUBTILISIN"/>
</dbReference>
<evidence type="ECO:0000259" key="10">
    <source>
        <dbReference type="Pfam" id="PF05922"/>
    </source>
</evidence>
<keyword evidence="3 8" id="KW-0732">Signal</keyword>
<keyword evidence="5 6" id="KW-0720">Serine protease</keyword>
<feature type="active site" description="Charge relay system" evidence="6">
    <location>
        <position position="153"/>
    </location>
</feature>
<feature type="active site" description="Charge relay system" evidence="6">
    <location>
        <position position="184"/>
    </location>
</feature>
<dbReference type="InterPro" id="IPR010259">
    <property type="entry name" value="S8pro/Inhibitor_I9"/>
</dbReference>
<dbReference type="Proteomes" id="UP001199106">
    <property type="component" value="Unassembled WGS sequence"/>
</dbReference>
<dbReference type="SUPFAM" id="SSF52743">
    <property type="entry name" value="Subtilisin-like"/>
    <property type="match status" value="1"/>
</dbReference>
<proteinExistence type="inferred from homology"/>
<feature type="domain" description="Inhibitor I9" evidence="10">
    <location>
        <begin position="36"/>
        <end position="111"/>
    </location>
</feature>
<dbReference type="AlphaFoldDB" id="A0AAD4FCC0"/>
<dbReference type="PROSITE" id="PS51892">
    <property type="entry name" value="SUBTILASE"/>
    <property type="match status" value="1"/>
</dbReference>
<dbReference type="Gene3D" id="3.30.70.80">
    <property type="entry name" value="Peptidase S8 propeptide/proteinase inhibitor I9"/>
    <property type="match status" value="1"/>
</dbReference>
<dbReference type="InterPro" id="IPR022398">
    <property type="entry name" value="Peptidase_S8_His-AS"/>
</dbReference>
<feature type="domain" description="Peptidase S8/S53" evidence="9">
    <location>
        <begin position="151"/>
        <end position="354"/>
    </location>
</feature>
<keyword evidence="2 6" id="KW-0645">Protease</keyword>
<dbReference type="PANTHER" id="PTHR43806:SF58">
    <property type="entry name" value="ALKALINE PROTEASE 1-RELATED"/>
    <property type="match status" value="1"/>
</dbReference>
<feature type="chain" id="PRO_5042295855" evidence="8">
    <location>
        <begin position="22"/>
        <end position="409"/>
    </location>
</feature>
<evidence type="ECO:0000256" key="4">
    <source>
        <dbReference type="ARBA" id="ARBA00022801"/>
    </source>
</evidence>
<dbReference type="PROSITE" id="PS00136">
    <property type="entry name" value="SUBTILASE_ASP"/>
    <property type="match status" value="1"/>
</dbReference>
<dbReference type="EMBL" id="JAANER010000007">
    <property type="protein sequence ID" value="KAG9187172.1"/>
    <property type="molecule type" value="Genomic_DNA"/>
</dbReference>
<comment type="similarity">
    <text evidence="1 6 7">Belongs to the peptidase S8 family.</text>
</comment>
<dbReference type="InterPro" id="IPR036852">
    <property type="entry name" value="Peptidase_S8/S53_dom_sf"/>
</dbReference>
<dbReference type="InterPro" id="IPR023827">
    <property type="entry name" value="Peptidase_S8_Asp-AS"/>
</dbReference>
<dbReference type="InterPro" id="IPR050131">
    <property type="entry name" value="Peptidase_S8_subtilisin-like"/>
</dbReference>